<dbReference type="GO" id="GO:0003697">
    <property type="term" value="F:single-stranded DNA binding"/>
    <property type="evidence" value="ECO:0007669"/>
    <property type="project" value="InterPro"/>
</dbReference>
<dbReference type="Proteomes" id="UP000291144">
    <property type="component" value="Unassembled WGS sequence"/>
</dbReference>
<keyword evidence="2 8" id="KW-0645">Protease</keyword>
<dbReference type="PANTHER" id="PTHR13604:SF0">
    <property type="entry name" value="ABASIC SITE PROCESSING PROTEIN HMCES"/>
    <property type="match status" value="1"/>
</dbReference>
<reference evidence="10 11" key="1">
    <citation type="submission" date="2019-02" db="EMBL/GenBank/DDBJ databases">
        <title>Kribbella capetownensis sp. nov. and Kribbella speibonae sp. nov., isolated from soil.</title>
        <authorList>
            <person name="Curtis S.M."/>
            <person name="Norton I."/>
            <person name="Everest G.J."/>
            <person name="Meyers P.R."/>
        </authorList>
    </citation>
    <scope>NUCLEOTIDE SEQUENCE [LARGE SCALE GENOMIC DNA]</scope>
    <source>
        <strain evidence="10 11">NRRL B-24813</strain>
    </source>
</reference>
<dbReference type="OrthoDB" id="9782620at2"/>
<evidence type="ECO:0000256" key="8">
    <source>
        <dbReference type="RuleBase" id="RU364100"/>
    </source>
</evidence>
<protein>
    <recommendedName>
        <fullName evidence="8">Abasic site processing protein</fullName>
        <ecNumber evidence="8">3.4.-.-</ecNumber>
    </recommendedName>
</protein>
<dbReference type="Pfam" id="PF02586">
    <property type="entry name" value="SRAP"/>
    <property type="match status" value="1"/>
</dbReference>
<name>A0A4V2M766_9ACTN</name>
<evidence type="ECO:0000313" key="10">
    <source>
        <dbReference type="EMBL" id="TCC46322.1"/>
    </source>
</evidence>
<evidence type="ECO:0000256" key="2">
    <source>
        <dbReference type="ARBA" id="ARBA00022670"/>
    </source>
</evidence>
<gene>
    <name evidence="10" type="ORF">E0H73_44060</name>
</gene>
<keyword evidence="4 8" id="KW-0378">Hydrolase</keyword>
<evidence type="ECO:0000256" key="3">
    <source>
        <dbReference type="ARBA" id="ARBA00022763"/>
    </source>
</evidence>
<dbReference type="GO" id="GO:0006508">
    <property type="term" value="P:proteolysis"/>
    <property type="evidence" value="ECO:0007669"/>
    <property type="project" value="UniProtKB-KW"/>
</dbReference>
<dbReference type="GO" id="GO:0008233">
    <property type="term" value="F:peptidase activity"/>
    <property type="evidence" value="ECO:0007669"/>
    <property type="project" value="UniProtKB-KW"/>
</dbReference>
<evidence type="ECO:0000256" key="1">
    <source>
        <dbReference type="ARBA" id="ARBA00008136"/>
    </source>
</evidence>
<keyword evidence="7" id="KW-0456">Lyase</keyword>
<evidence type="ECO:0000313" key="11">
    <source>
        <dbReference type="Proteomes" id="UP000291144"/>
    </source>
</evidence>
<dbReference type="RefSeq" id="WP_131367058.1">
    <property type="nucleotide sequence ID" value="NZ_SJKB01000033.1"/>
</dbReference>
<dbReference type="EMBL" id="SJKB01000033">
    <property type="protein sequence ID" value="TCC46322.1"/>
    <property type="molecule type" value="Genomic_DNA"/>
</dbReference>
<feature type="region of interest" description="Disordered" evidence="9">
    <location>
        <begin position="165"/>
        <end position="216"/>
    </location>
</feature>
<evidence type="ECO:0000256" key="4">
    <source>
        <dbReference type="ARBA" id="ARBA00022801"/>
    </source>
</evidence>
<dbReference type="Gene3D" id="3.90.1680.10">
    <property type="entry name" value="SOS response associated peptidase-like"/>
    <property type="match status" value="1"/>
</dbReference>
<accession>A0A4V2M766</accession>
<organism evidence="10 11">
    <name type="scientific">Kribbella pittospori</name>
    <dbReference type="NCBI Taxonomy" id="722689"/>
    <lineage>
        <taxon>Bacteria</taxon>
        <taxon>Bacillati</taxon>
        <taxon>Actinomycetota</taxon>
        <taxon>Actinomycetes</taxon>
        <taxon>Propionibacteriales</taxon>
        <taxon>Kribbellaceae</taxon>
        <taxon>Kribbella</taxon>
    </lineage>
</organism>
<comment type="similarity">
    <text evidence="1 8">Belongs to the SOS response-associated peptidase family.</text>
</comment>
<dbReference type="InterPro" id="IPR036590">
    <property type="entry name" value="SRAP-like"/>
</dbReference>
<comment type="caution">
    <text evidence="10">The sequence shown here is derived from an EMBL/GenBank/DDBJ whole genome shotgun (WGS) entry which is preliminary data.</text>
</comment>
<dbReference type="PANTHER" id="PTHR13604">
    <property type="entry name" value="DC12-RELATED"/>
    <property type="match status" value="1"/>
</dbReference>
<dbReference type="GO" id="GO:0016829">
    <property type="term" value="F:lyase activity"/>
    <property type="evidence" value="ECO:0007669"/>
    <property type="project" value="UniProtKB-KW"/>
</dbReference>
<evidence type="ECO:0000256" key="6">
    <source>
        <dbReference type="ARBA" id="ARBA00023125"/>
    </source>
</evidence>
<dbReference type="AlphaFoldDB" id="A0A4V2M766"/>
<dbReference type="EC" id="3.4.-.-" evidence="8"/>
<keyword evidence="3" id="KW-0227">DNA damage</keyword>
<dbReference type="InterPro" id="IPR003738">
    <property type="entry name" value="SRAP"/>
</dbReference>
<proteinExistence type="inferred from homology"/>
<keyword evidence="6" id="KW-0238">DNA-binding</keyword>
<dbReference type="SUPFAM" id="SSF143081">
    <property type="entry name" value="BB1717-like"/>
    <property type="match status" value="1"/>
</dbReference>
<evidence type="ECO:0000256" key="9">
    <source>
        <dbReference type="SAM" id="MobiDB-lite"/>
    </source>
</evidence>
<keyword evidence="5" id="KW-0190">Covalent protein-DNA linkage</keyword>
<dbReference type="GO" id="GO:0106300">
    <property type="term" value="P:protein-DNA covalent cross-linking repair"/>
    <property type="evidence" value="ECO:0007669"/>
    <property type="project" value="InterPro"/>
</dbReference>
<evidence type="ECO:0000256" key="5">
    <source>
        <dbReference type="ARBA" id="ARBA00023124"/>
    </source>
</evidence>
<feature type="compositionally biased region" description="Basic and acidic residues" evidence="9">
    <location>
        <begin position="203"/>
        <end position="216"/>
    </location>
</feature>
<sequence>MCGRYASTARRTDLREQFQVDDDRADMLKEPDYNVAPTKLAPIVIARPPADGAKDPDAVRQLRLFKWGLVPFWAKDVKIGNRLVNARSETVHDKPAFRAAFKSRRCLIPVDAFYEWFETDQISDKTKKPLKQPFALPVNCTMYSSPGVPFPGEGTWCGVRSASAAGGEEIRSGQTRAGRPSGAGPTARPERLMNPQRHSPVTAEDRWSDNRRGTAR</sequence>
<keyword evidence="11" id="KW-1185">Reference proteome</keyword>
<evidence type="ECO:0000256" key="7">
    <source>
        <dbReference type="ARBA" id="ARBA00023239"/>
    </source>
</evidence>